<organism evidence="1 2">
    <name type="scientific">Proteus vulgaris</name>
    <dbReference type="NCBI Taxonomy" id="585"/>
    <lineage>
        <taxon>Bacteria</taxon>
        <taxon>Pseudomonadati</taxon>
        <taxon>Pseudomonadota</taxon>
        <taxon>Gammaproteobacteria</taxon>
        <taxon>Enterobacterales</taxon>
        <taxon>Morganellaceae</taxon>
        <taxon>Proteus</taxon>
    </lineage>
</organism>
<dbReference type="EMBL" id="UGTW01000001">
    <property type="protein sequence ID" value="SUC14539.1"/>
    <property type="molecule type" value="Genomic_DNA"/>
</dbReference>
<reference evidence="1 2" key="1">
    <citation type="submission" date="2018-06" db="EMBL/GenBank/DDBJ databases">
        <authorList>
            <consortium name="Pathogen Informatics"/>
            <person name="Doyle S."/>
        </authorList>
    </citation>
    <scope>NUCLEOTIDE SEQUENCE [LARGE SCALE GENOMIC DNA]</scope>
    <source>
        <strain evidence="1 2">NCTC10376</strain>
    </source>
</reference>
<proteinExistence type="predicted"/>
<protein>
    <submittedName>
        <fullName evidence="1">Uncharacterized protein</fullName>
    </submittedName>
</protein>
<sequence length="213" mass="23680">MSQYGLKVFNGKNAGYLSTLESFVFFKRINNIKKGNYNTGIKETDDPPMVFSRCTSIQSVIPASISVIKKDGYWNITCQQNGDVLFECYLFVRASYYNKVNPQKWGIQIFNNNQLLQVSGARPLRIQSITGFSNGRPIGNELSVGIQCASLCRVVGYYSTPTSPYQHAVIEVGSCGSGSKIVPMRWQLTVLPGPSANSSTDNVVQYIDIKDYQ</sequence>
<dbReference type="Proteomes" id="UP000254331">
    <property type="component" value="Unassembled WGS sequence"/>
</dbReference>
<dbReference type="AlphaFoldDB" id="A0A379F4I2"/>
<evidence type="ECO:0000313" key="2">
    <source>
        <dbReference type="Proteomes" id="UP000254331"/>
    </source>
</evidence>
<gene>
    <name evidence="1" type="ORF">NCTC10376_00345</name>
</gene>
<name>A0A379F4I2_PROVU</name>
<dbReference type="RefSeq" id="WP_115370340.1">
    <property type="nucleotide sequence ID" value="NZ_JBEETY010000011.1"/>
</dbReference>
<accession>A0A379F4I2</accession>
<evidence type="ECO:0000313" key="1">
    <source>
        <dbReference type="EMBL" id="SUC14539.1"/>
    </source>
</evidence>